<accession>A0A370GG56</accession>
<keyword evidence="2" id="KW-1185">Reference proteome</keyword>
<proteinExistence type="predicted"/>
<name>A0A370GG56_9NOCA</name>
<evidence type="ECO:0000313" key="2">
    <source>
        <dbReference type="Proteomes" id="UP000255355"/>
    </source>
</evidence>
<gene>
    <name evidence="1" type="ORF">DFR68_12435</name>
</gene>
<dbReference type="EMBL" id="QQAZ01000024">
    <property type="protein sequence ID" value="RDI42772.1"/>
    <property type="molecule type" value="Genomic_DNA"/>
</dbReference>
<evidence type="ECO:0000313" key="1">
    <source>
        <dbReference type="EMBL" id="RDI42772.1"/>
    </source>
</evidence>
<protein>
    <submittedName>
        <fullName evidence="1">Uncharacterized protein</fullName>
    </submittedName>
</protein>
<reference evidence="1 2" key="1">
    <citation type="submission" date="2018-07" db="EMBL/GenBank/DDBJ databases">
        <title>Genomic Encyclopedia of Type Strains, Phase IV (KMG-IV): sequencing the most valuable type-strain genomes for metagenomic binning, comparative biology and taxonomic classification.</title>
        <authorList>
            <person name="Goeker M."/>
        </authorList>
    </citation>
    <scope>NUCLEOTIDE SEQUENCE [LARGE SCALE GENOMIC DNA]</scope>
    <source>
        <strain evidence="1 2">DSM 44952</strain>
    </source>
</reference>
<dbReference type="AlphaFoldDB" id="A0A370GG56"/>
<comment type="caution">
    <text evidence="1">The sequence shown here is derived from an EMBL/GenBank/DDBJ whole genome shotgun (WGS) entry which is preliminary data.</text>
</comment>
<organism evidence="1 2">
    <name type="scientific">Nocardia mexicana</name>
    <dbReference type="NCBI Taxonomy" id="279262"/>
    <lineage>
        <taxon>Bacteria</taxon>
        <taxon>Bacillati</taxon>
        <taxon>Actinomycetota</taxon>
        <taxon>Actinomycetes</taxon>
        <taxon>Mycobacteriales</taxon>
        <taxon>Nocardiaceae</taxon>
        <taxon>Nocardia</taxon>
    </lineage>
</organism>
<dbReference type="Proteomes" id="UP000255355">
    <property type="component" value="Unassembled WGS sequence"/>
</dbReference>
<sequence>MSRTGLFAAFGLGTAVGAVVAQRPRSAAPGSVPVTFGRPTRLARLRYEILYEPKPYPDAVLLYYDNGLYAILSPGENHYGTYVLNGDFDEPTYSAHFISLPSADWNGKSVYHLLQFDTAAGTFTQQLTNPDDRDVPRQTGTFTLHDNVVADPTRLTWEGAQSLGK</sequence>
<dbReference type="STRING" id="1210089.GCA_001613165_06346"/>